<gene>
    <name evidence="8" type="ORF">OXX778_LOCUS5198</name>
</gene>
<evidence type="ECO:0000256" key="3">
    <source>
        <dbReference type="ARBA" id="ARBA00022801"/>
    </source>
</evidence>
<dbReference type="Pfam" id="PF01427">
    <property type="entry name" value="Peptidase_M15"/>
    <property type="match status" value="2"/>
</dbReference>
<protein>
    <recommendedName>
        <fullName evidence="10">D-Ala-D-Ala dipeptidase</fullName>
    </recommendedName>
</protein>
<evidence type="ECO:0000256" key="1">
    <source>
        <dbReference type="ARBA" id="ARBA00022670"/>
    </source>
</evidence>
<evidence type="ECO:0000313" key="9">
    <source>
        <dbReference type="Proteomes" id="UP000663879"/>
    </source>
</evidence>
<dbReference type="InterPro" id="IPR000755">
    <property type="entry name" value="A_A_dipeptidase"/>
</dbReference>
<accession>A0A813R343</accession>
<sequence>MSLSCKKQTNKPSLPESFVYLDEINPRIITNLRYLTKENFMNQKVIGYEANRVILTKQSAIALNEAWKEFNSRGFNIVIYDAFRPTRAVQNFVSWAEDKNANQINKPSYFPYIDHDKTFDEGYIANRSGHSRGSTIDLTIINSDKSLQNVVRINRTLSDGRQILFLDDNTLDMGSSFDLFDKASNTLSNLVNETAHQNRLLLKNVMEKNGFVNYELEWWHYTLKNEPFPDTYFDFQIK</sequence>
<dbReference type="SUPFAM" id="SSF55166">
    <property type="entry name" value="Hedgehog/DD-peptidase"/>
    <property type="match status" value="1"/>
</dbReference>
<dbReference type="Proteomes" id="UP000663879">
    <property type="component" value="Unassembled WGS sequence"/>
</dbReference>
<evidence type="ECO:0000256" key="6">
    <source>
        <dbReference type="ARBA" id="ARBA00023049"/>
    </source>
</evidence>
<dbReference type="HAMAP" id="MF_01924">
    <property type="entry name" value="A_A_dipeptidase"/>
    <property type="match status" value="1"/>
</dbReference>
<evidence type="ECO:0000256" key="5">
    <source>
        <dbReference type="ARBA" id="ARBA00022997"/>
    </source>
</evidence>
<dbReference type="PIRSF" id="PIRSF026671">
    <property type="entry name" value="AA_dipeptidase"/>
    <property type="match status" value="1"/>
</dbReference>
<keyword evidence="1" id="KW-0645">Protease</keyword>
<keyword evidence="9" id="KW-1185">Reference proteome</keyword>
<evidence type="ECO:0000256" key="7">
    <source>
        <dbReference type="ARBA" id="ARBA00023316"/>
    </source>
</evidence>
<dbReference type="PANTHER" id="PTHR43126">
    <property type="entry name" value="D-ALANYL-D-ALANINE DIPEPTIDASE"/>
    <property type="match status" value="1"/>
</dbReference>
<dbReference type="GO" id="GO:0008237">
    <property type="term" value="F:metallopeptidase activity"/>
    <property type="evidence" value="ECO:0007669"/>
    <property type="project" value="UniProtKB-KW"/>
</dbReference>
<comment type="caution">
    <text evidence="8">The sequence shown here is derived from an EMBL/GenBank/DDBJ whole genome shotgun (WGS) entry which is preliminary data.</text>
</comment>
<dbReference type="Gene3D" id="3.30.1380.10">
    <property type="match status" value="1"/>
</dbReference>
<evidence type="ECO:0000256" key="2">
    <source>
        <dbReference type="ARBA" id="ARBA00022723"/>
    </source>
</evidence>
<keyword evidence="2" id="KW-0479">Metal-binding</keyword>
<evidence type="ECO:0000313" key="8">
    <source>
        <dbReference type="EMBL" id="CAF0775868.1"/>
    </source>
</evidence>
<keyword evidence="6" id="KW-0482">Metalloprotease</keyword>
<keyword evidence="7" id="KW-0961">Cell wall biogenesis/degradation</keyword>
<dbReference type="GO" id="GO:0006508">
    <property type="term" value="P:proteolysis"/>
    <property type="evidence" value="ECO:0007669"/>
    <property type="project" value="UniProtKB-KW"/>
</dbReference>
<dbReference type="OrthoDB" id="2314329at2759"/>
<dbReference type="GO" id="GO:0071555">
    <property type="term" value="P:cell wall organization"/>
    <property type="evidence" value="ECO:0007669"/>
    <property type="project" value="UniProtKB-KW"/>
</dbReference>
<name>A0A813R343_9BILA</name>
<keyword evidence="5" id="KW-0224">Dipeptidase</keyword>
<dbReference type="InterPro" id="IPR009045">
    <property type="entry name" value="Zn_M74/Hedgehog-like"/>
</dbReference>
<keyword evidence="3" id="KW-0378">Hydrolase</keyword>
<proteinExistence type="inferred from homology"/>
<evidence type="ECO:0000256" key="4">
    <source>
        <dbReference type="ARBA" id="ARBA00022833"/>
    </source>
</evidence>
<dbReference type="CDD" id="cd14817">
    <property type="entry name" value="D-Ala-D-Ala_dipeptidase_VanX"/>
    <property type="match status" value="1"/>
</dbReference>
<organism evidence="8 9">
    <name type="scientific">Brachionus calyciflorus</name>
    <dbReference type="NCBI Taxonomy" id="104777"/>
    <lineage>
        <taxon>Eukaryota</taxon>
        <taxon>Metazoa</taxon>
        <taxon>Spiralia</taxon>
        <taxon>Gnathifera</taxon>
        <taxon>Rotifera</taxon>
        <taxon>Eurotatoria</taxon>
        <taxon>Monogononta</taxon>
        <taxon>Pseudotrocha</taxon>
        <taxon>Ploima</taxon>
        <taxon>Brachionidae</taxon>
        <taxon>Brachionus</taxon>
    </lineage>
</organism>
<reference evidence="8" key="1">
    <citation type="submission" date="2021-02" db="EMBL/GenBank/DDBJ databases">
        <authorList>
            <person name="Nowell W R."/>
        </authorList>
    </citation>
    <scope>NUCLEOTIDE SEQUENCE</scope>
    <source>
        <strain evidence="8">Ploen Becks lab</strain>
    </source>
</reference>
<evidence type="ECO:0008006" key="10">
    <source>
        <dbReference type="Google" id="ProtNLM"/>
    </source>
</evidence>
<dbReference type="GO" id="GO:0016805">
    <property type="term" value="F:dipeptidase activity"/>
    <property type="evidence" value="ECO:0007669"/>
    <property type="project" value="UniProtKB-KW"/>
</dbReference>
<dbReference type="EMBL" id="CAJNOC010000553">
    <property type="protein sequence ID" value="CAF0775868.1"/>
    <property type="molecule type" value="Genomic_DNA"/>
</dbReference>
<dbReference type="AlphaFoldDB" id="A0A813R343"/>
<dbReference type="PANTHER" id="PTHR43126:SF1">
    <property type="entry name" value="D-ALANYL-D-ALANINE DIPEPTIDASE"/>
    <property type="match status" value="1"/>
</dbReference>
<keyword evidence="4" id="KW-0862">Zinc</keyword>
<dbReference type="GO" id="GO:0046872">
    <property type="term" value="F:metal ion binding"/>
    <property type="evidence" value="ECO:0007669"/>
    <property type="project" value="UniProtKB-KW"/>
</dbReference>